<evidence type="ECO:0000259" key="3">
    <source>
        <dbReference type="Pfam" id="PF00561"/>
    </source>
</evidence>
<evidence type="ECO:0000256" key="2">
    <source>
        <dbReference type="ARBA" id="ARBA00022801"/>
    </source>
</evidence>
<dbReference type="InterPro" id="IPR000073">
    <property type="entry name" value="AB_hydrolase_1"/>
</dbReference>
<reference evidence="4 5" key="1">
    <citation type="journal article" date="2018" name="Int. J. Syst. Evol. Microbiol.">
        <title>Epidermidibacterium keratini gen. nov., sp. nov., a member of the family Sporichthyaceae, isolated from keratin epidermis.</title>
        <authorList>
            <person name="Lee D.G."/>
            <person name="Trujillo M.E."/>
            <person name="Kang S."/>
            <person name="Nam J.J."/>
            <person name="Kim Y.J."/>
        </authorList>
    </citation>
    <scope>NUCLEOTIDE SEQUENCE [LARGE SCALE GENOMIC DNA]</scope>
    <source>
        <strain evidence="4 5">EPI-7</strain>
    </source>
</reference>
<comment type="similarity">
    <text evidence="1">Belongs to the peptidase S33 family.</text>
</comment>
<proteinExistence type="inferred from homology"/>
<dbReference type="InParanoid" id="A0A7L4YS91"/>
<dbReference type="KEGG" id="eke:EK0264_16740"/>
<dbReference type="Gene3D" id="3.40.50.1820">
    <property type="entry name" value="alpha/beta hydrolase"/>
    <property type="match status" value="1"/>
</dbReference>
<sequence length="423" mass="46305">MSEYDDAIPGLRTCDHWVAAPLDHARPDGSSIDVYAREVVGAEHDDPDSLPWLLFLQGGPGGKGPRPAGRSGWLDAALKRYRVLLLDQRGTGRSTPVTPGLVAGLGSDAASYVAHLRADAIVADAELCRAQIAGGRRWTTLGQSYGGFCTFSYLSFAPEGLERCLVTGGIPPIGLSPQEVYQRTWPRVIAKNAGYFRRYPGDRDVLRRVLRQVDDGVDLPTGDRLTRDRVLGLGISFGGSTGYAETHYLLEEAFGRGEELTPYFLSEVAARTSDATGPLYALLQEAIYCDGPMASRWAATRTRSEIRALAADAATPMFTGEMKERWNVTDVAGMAPYAELADALHAKDDWGPLYDRDRLRANETPVAAAVYFDDMYVDFDASMNVARWAGNVRPWVTNQYEHDGLRADAAVFERLDAMTRGMA</sequence>
<dbReference type="RefSeq" id="WP_159546888.1">
    <property type="nucleotide sequence ID" value="NZ_CP047156.1"/>
</dbReference>
<dbReference type="PRINTS" id="PR00793">
    <property type="entry name" value="PROAMNOPTASE"/>
</dbReference>
<dbReference type="SUPFAM" id="SSF53474">
    <property type="entry name" value="alpha/beta-Hydrolases"/>
    <property type="match status" value="1"/>
</dbReference>
<dbReference type="InterPro" id="IPR051601">
    <property type="entry name" value="Serine_prot/Carboxylest_S33"/>
</dbReference>
<dbReference type="GO" id="GO:0004177">
    <property type="term" value="F:aminopeptidase activity"/>
    <property type="evidence" value="ECO:0007669"/>
    <property type="project" value="UniProtKB-EC"/>
</dbReference>
<name>A0A7L4YS91_9ACTN</name>
<dbReference type="AlphaFoldDB" id="A0A7L4YS91"/>
<keyword evidence="2 4" id="KW-0378">Hydrolase</keyword>
<dbReference type="InterPro" id="IPR002410">
    <property type="entry name" value="Peptidase_S33"/>
</dbReference>
<dbReference type="EMBL" id="CP047156">
    <property type="protein sequence ID" value="QHC01764.1"/>
    <property type="molecule type" value="Genomic_DNA"/>
</dbReference>
<protein>
    <submittedName>
        <fullName evidence="4">Alpha/beta fold hydrolase</fullName>
    </submittedName>
</protein>
<accession>A0A7L4YS91</accession>
<gene>
    <name evidence="4" type="ORF">EK0264_16740</name>
</gene>
<dbReference type="Proteomes" id="UP000463857">
    <property type="component" value="Chromosome"/>
</dbReference>
<feature type="domain" description="AB hydrolase-1" evidence="3">
    <location>
        <begin position="51"/>
        <end position="204"/>
    </location>
</feature>
<evidence type="ECO:0000256" key="1">
    <source>
        <dbReference type="ARBA" id="ARBA00010088"/>
    </source>
</evidence>
<keyword evidence="5" id="KW-1185">Reference proteome</keyword>
<dbReference type="Pfam" id="PF00561">
    <property type="entry name" value="Abhydrolase_1"/>
    <property type="match status" value="1"/>
</dbReference>
<dbReference type="GO" id="GO:0006508">
    <property type="term" value="P:proteolysis"/>
    <property type="evidence" value="ECO:0007669"/>
    <property type="project" value="InterPro"/>
</dbReference>
<evidence type="ECO:0000313" key="4">
    <source>
        <dbReference type="EMBL" id="QHC01764.1"/>
    </source>
</evidence>
<dbReference type="PANTHER" id="PTHR43248">
    <property type="entry name" value="2-SUCCINYL-6-HYDROXY-2,4-CYCLOHEXADIENE-1-CARBOXYLATE SYNTHASE"/>
    <property type="match status" value="1"/>
</dbReference>
<evidence type="ECO:0000313" key="5">
    <source>
        <dbReference type="Proteomes" id="UP000463857"/>
    </source>
</evidence>
<dbReference type="OrthoDB" id="9796770at2"/>
<dbReference type="InterPro" id="IPR029058">
    <property type="entry name" value="AB_hydrolase_fold"/>
</dbReference>
<organism evidence="4 5">
    <name type="scientific">Epidermidibacterium keratini</name>
    <dbReference type="NCBI Taxonomy" id="1891644"/>
    <lineage>
        <taxon>Bacteria</taxon>
        <taxon>Bacillati</taxon>
        <taxon>Actinomycetota</taxon>
        <taxon>Actinomycetes</taxon>
        <taxon>Sporichthyales</taxon>
        <taxon>Sporichthyaceae</taxon>
        <taxon>Epidermidibacterium</taxon>
    </lineage>
</organism>
<dbReference type="PANTHER" id="PTHR43248:SF2">
    <property type="entry name" value="PROLYL AMINOPEPTIDASE"/>
    <property type="match status" value="1"/>
</dbReference>